<evidence type="ECO:0000313" key="2">
    <source>
        <dbReference type="EMBL" id="TXK33285.1"/>
    </source>
</evidence>
<proteinExistence type="predicted"/>
<dbReference type="AlphaFoldDB" id="A0A5C8J5S1"/>
<dbReference type="EMBL" id="VRTY01000093">
    <property type="protein sequence ID" value="TXK33285.1"/>
    <property type="molecule type" value="Genomic_DNA"/>
</dbReference>
<reference evidence="2 3" key="1">
    <citation type="submission" date="2019-08" db="EMBL/GenBank/DDBJ databases">
        <authorList>
            <person name="Shi S."/>
        </authorList>
    </citation>
    <scope>NUCLEOTIDE SEQUENCE [LARGE SCALE GENOMIC DNA]</scope>
    <source>
        <strain evidence="2 3">GY10130</strain>
    </source>
</reference>
<name>A0A5C8J5S1_9BACT</name>
<dbReference type="PANTHER" id="PTHR36966:SF1">
    <property type="entry name" value="REP-ASSOCIATED TYROSINE TRANSPOSASE"/>
    <property type="match status" value="1"/>
</dbReference>
<dbReference type="GO" id="GO:0006313">
    <property type="term" value="P:DNA transposition"/>
    <property type="evidence" value="ECO:0007669"/>
    <property type="project" value="InterPro"/>
</dbReference>
<comment type="caution">
    <text evidence="2">The sequence shown here is derived from an EMBL/GenBank/DDBJ whole genome shotgun (WGS) entry which is preliminary data.</text>
</comment>
<evidence type="ECO:0000313" key="3">
    <source>
        <dbReference type="Proteomes" id="UP000321926"/>
    </source>
</evidence>
<dbReference type="Proteomes" id="UP000321926">
    <property type="component" value="Unassembled WGS sequence"/>
</dbReference>
<dbReference type="GO" id="GO:0043565">
    <property type="term" value="F:sequence-specific DNA binding"/>
    <property type="evidence" value="ECO:0007669"/>
    <property type="project" value="TreeGrafter"/>
</dbReference>
<dbReference type="InterPro" id="IPR002686">
    <property type="entry name" value="Transposase_17"/>
</dbReference>
<organism evidence="2 3">
    <name type="scientific">Pontibacter qinzhouensis</name>
    <dbReference type="NCBI Taxonomy" id="2603253"/>
    <lineage>
        <taxon>Bacteria</taxon>
        <taxon>Pseudomonadati</taxon>
        <taxon>Bacteroidota</taxon>
        <taxon>Cytophagia</taxon>
        <taxon>Cytophagales</taxon>
        <taxon>Hymenobacteraceae</taxon>
        <taxon>Pontibacter</taxon>
    </lineage>
</organism>
<dbReference type="InterPro" id="IPR052715">
    <property type="entry name" value="RAYT_transposase"/>
</dbReference>
<sequence length="189" mass="21554">MKMAHHDSFSKKNRRLQGYDYRAEGLYFITICTKDRLPYFGEVRNGLMELSDEGIIARDYWLEISDHNPQVLLGEFVVMPNHVHGIIGLERASLPVTMALQCKAATVETASDMKHISGLAPKAGSISRIIGAYKAACTRMIRSVSTNPFAWQNHFHDRIICNGQELQRMEAYIISNPEKWAEDKFCINY</sequence>
<dbReference type="InterPro" id="IPR036515">
    <property type="entry name" value="Transposase_17_sf"/>
</dbReference>
<dbReference type="SUPFAM" id="SSF143422">
    <property type="entry name" value="Transposase IS200-like"/>
    <property type="match status" value="1"/>
</dbReference>
<dbReference type="Gene3D" id="3.30.70.1290">
    <property type="entry name" value="Transposase IS200-like"/>
    <property type="match status" value="1"/>
</dbReference>
<feature type="domain" description="Transposase IS200-like" evidence="1">
    <location>
        <begin position="22"/>
        <end position="176"/>
    </location>
</feature>
<dbReference type="OrthoDB" id="9794403at2"/>
<gene>
    <name evidence="2" type="ORF">FVR03_19145</name>
</gene>
<protein>
    <submittedName>
        <fullName evidence="2">Transposase</fullName>
    </submittedName>
</protein>
<dbReference type="GO" id="GO:0004803">
    <property type="term" value="F:transposase activity"/>
    <property type="evidence" value="ECO:0007669"/>
    <property type="project" value="InterPro"/>
</dbReference>
<dbReference type="SMART" id="SM01321">
    <property type="entry name" value="Y1_Tnp"/>
    <property type="match status" value="1"/>
</dbReference>
<evidence type="ECO:0000259" key="1">
    <source>
        <dbReference type="SMART" id="SM01321"/>
    </source>
</evidence>
<dbReference type="PANTHER" id="PTHR36966">
    <property type="entry name" value="REP-ASSOCIATED TYROSINE TRANSPOSASE"/>
    <property type="match status" value="1"/>
</dbReference>
<accession>A0A5C8J5S1</accession>
<keyword evidence="3" id="KW-1185">Reference proteome</keyword>